<dbReference type="Pfam" id="PF02734">
    <property type="entry name" value="Dak2"/>
    <property type="match status" value="1"/>
</dbReference>
<dbReference type="InterPro" id="IPR036117">
    <property type="entry name" value="DhaL_dom_sf"/>
</dbReference>
<organism evidence="7 8">
    <name type="scientific">Sedimentitalea todarodis</name>
    <dbReference type="NCBI Taxonomy" id="1631240"/>
    <lineage>
        <taxon>Bacteria</taxon>
        <taxon>Pseudomonadati</taxon>
        <taxon>Pseudomonadota</taxon>
        <taxon>Alphaproteobacteria</taxon>
        <taxon>Rhodobacterales</taxon>
        <taxon>Paracoccaceae</taxon>
        <taxon>Sedimentitalea</taxon>
    </lineage>
</organism>
<dbReference type="PROSITE" id="PS51481">
    <property type="entry name" value="DHAK"/>
    <property type="match status" value="1"/>
</dbReference>
<evidence type="ECO:0000256" key="1">
    <source>
        <dbReference type="ARBA" id="ARBA00022679"/>
    </source>
</evidence>
<keyword evidence="1 7" id="KW-0808">Transferase</keyword>
<dbReference type="InterPro" id="IPR004007">
    <property type="entry name" value="DhaL_dom"/>
</dbReference>
<evidence type="ECO:0000259" key="5">
    <source>
        <dbReference type="PROSITE" id="PS51480"/>
    </source>
</evidence>
<accession>A0ABU3VIV4</accession>
<feature type="domain" description="DhaK" evidence="6">
    <location>
        <begin position="7"/>
        <end position="323"/>
    </location>
</feature>
<dbReference type="EC" id="2.7.1.121" evidence="7"/>
<keyword evidence="4" id="KW-0067">ATP-binding</keyword>
<proteinExistence type="predicted"/>
<evidence type="ECO:0000256" key="3">
    <source>
        <dbReference type="ARBA" id="ARBA00022777"/>
    </source>
</evidence>
<dbReference type="PANTHER" id="PTHR28629">
    <property type="entry name" value="TRIOKINASE/FMN CYCLASE"/>
    <property type="match status" value="1"/>
</dbReference>
<dbReference type="PROSITE" id="PS51480">
    <property type="entry name" value="DHAL"/>
    <property type="match status" value="1"/>
</dbReference>
<dbReference type="RefSeq" id="WP_316780494.1">
    <property type="nucleotide sequence ID" value="NZ_JASMWN010000019.1"/>
</dbReference>
<gene>
    <name evidence="7" type="ORF">QO231_19815</name>
</gene>
<feature type="domain" description="DhaL" evidence="5">
    <location>
        <begin position="352"/>
        <end position="539"/>
    </location>
</feature>
<dbReference type="Gene3D" id="3.30.1180.20">
    <property type="entry name" value="Dihydroxyacetone kinase, domain 2"/>
    <property type="match status" value="1"/>
</dbReference>
<dbReference type="GO" id="GO:0047324">
    <property type="term" value="F:phosphoenolpyruvate-glycerone phosphotransferase activity"/>
    <property type="evidence" value="ECO:0007669"/>
    <property type="project" value="UniProtKB-EC"/>
</dbReference>
<keyword evidence="2" id="KW-0547">Nucleotide-binding</keyword>
<sequence length="541" mass="54760">MNQFINARDTLVTDAIDGLIATSGGALARLDGYPHIKVVCRADWDKSQVALISGGGSGHEPAHAGFVGAGMLTAAVCGEVFASPSVDAVLAGILAVTGDAGCLLIVKNYTGDRLNFGLAAERARAFGLKVSMVVVDDDIALPDLPQPRGVAGTLFVHKIAGALAQDGADLDTITKAAQSAIANMASIGKSLDTCTVPGSAKEDRIAPGMAELGLGIHGEAGVEQVAFRDARTAMDIVLGKLATKIGNGPHVALLNNLGSTTPLEMSVLAQELATSAKAEAIRHIIGPAPLMTSLDMHGFSVSVLAVDNTTRDLLAAPVDLSAWPGMTGVTPVATRPLPDGLSPIQPIPSNNPKTRAVIEEACDLLIAAEGDLNSLDAKSGDGDTGSTLATAARALKGALDRMPLADLTQLFRAVGNELSQTMGGSSGVILAIFFGATGDACANGKPTSEALRAGLDRISQVGGAVKGDRTMIDALAPALGALPDGFAAAAAAARTGADATASMDRAKAGRASYVPPENLIGHNDPGAEAVARLFEGLAKAL</sequence>
<evidence type="ECO:0000256" key="2">
    <source>
        <dbReference type="ARBA" id="ARBA00022741"/>
    </source>
</evidence>
<dbReference type="Proteomes" id="UP001255416">
    <property type="component" value="Unassembled WGS sequence"/>
</dbReference>
<comment type="caution">
    <text evidence="7">The sequence shown here is derived from an EMBL/GenBank/DDBJ whole genome shotgun (WGS) entry which is preliminary data.</text>
</comment>
<name>A0ABU3VIV4_9RHOB</name>
<evidence type="ECO:0000313" key="7">
    <source>
        <dbReference type="EMBL" id="MDU9006084.1"/>
    </source>
</evidence>
<dbReference type="SMART" id="SM01120">
    <property type="entry name" value="Dak2"/>
    <property type="match status" value="1"/>
</dbReference>
<reference evidence="8" key="1">
    <citation type="submission" date="2023-05" db="EMBL/GenBank/DDBJ databases">
        <title>Sedimentitalea sp. nov. JM2-8.</title>
        <authorList>
            <person name="Huang J."/>
        </authorList>
    </citation>
    <scope>NUCLEOTIDE SEQUENCE [LARGE SCALE GENOMIC DNA]</scope>
    <source>
        <strain evidence="8">KHS03</strain>
    </source>
</reference>
<dbReference type="SUPFAM" id="SSF101473">
    <property type="entry name" value="DhaL-like"/>
    <property type="match status" value="1"/>
</dbReference>
<dbReference type="PANTHER" id="PTHR28629:SF4">
    <property type="entry name" value="TRIOKINASE_FMN CYCLASE"/>
    <property type="match status" value="1"/>
</dbReference>
<keyword evidence="8" id="KW-1185">Reference proteome</keyword>
<dbReference type="Gene3D" id="1.25.40.340">
    <property type="match status" value="1"/>
</dbReference>
<evidence type="ECO:0000313" key="8">
    <source>
        <dbReference type="Proteomes" id="UP001255416"/>
    </source>
</evidence>
<dbReference type="InterPro" id="IPR050861">
    <property type="entry name" value="Dihydroxyacetone_Kinase"/>
</dbReference>
<dbReference type="Pfam" id="PF02733">
    <property type="entry name" value="Dak1"/>
    <property type="match status" value="1"/>
</dbReference>
<evidence type="ECO:0000256" key="4">
    <source>
        <dbReference type="ARBA" id="ARBA00022840"/>
    </source>
</evidence>
<keyword evidence="3 7" id="KW-0418">Kinase</keyword>
<dbReference type="Gene3D" id="3.40.50.10440">
    <property type="entry name" value="Dihydroxyacetone kinase, domain 1"/>
    <property type="match status" value="1"/>
</dbReference>
<dbReference type="SUPFAM" id="SSF82549">
    <property type="entry name" value="DAK1/DegV-like"/>
    <property type="match status" value="1"/>
</dbReference>
<dbReference type="InterPro" id="IPR004006">
    <property type="entry name" value="DhaK_dom"/>
</dbReference>
<dbReference type="EMBL" id="JASMWN010000019">
    <property type="protein sequence ID" value="MDU9006084.1"/>
    <property type="molecule type" value="Genomic_DNA"/>
</dbReference>
<protein>
    <submittedName>
        <fullName evidence="7">Dihydroxyacetone kinase subunit DhaK</fullName>
        <ecNumber evidence="7">2.7.1.121</ecNumber>
    </submittedName>
</protein>
<evidence type="ECO:0000259" key="6">
    <source>
        <dbReference type="PROSITE" id="PS51481"/>
    </source>
</evidence>